<feature type="transmembrane region" description="Helical" evidence="1">
    <location>
        <begin position="373"/>
        <end position="390"/>
    </location>
</feature>
<keyword evidence="1" id="KW-0472">Membrane</keyword>
<feature type="transmembrane region" description="Helical" evidence="1">
    <location>
        <begin position="397"/>
        <end position="417"/>
    </location>
</feature>
<reference evidence="2 3" key="1">
    <citation type="journal article" date="2016" name="Nat. Commun.">
        <title>Thousands of microbial genomes shed light on interconnected biogeochemical processes in an aquifer system.</title>
        <authorList>
            <person name="Anantharaman K."/>
            <person name="Brown C.T."/>
            <person name="Hug L.A."/>
            <person name="Sharon I."/>
            <person name="Castelle C.J."/>
            <person name="Probst A.J."/>
            <person name="Thomas B.C."/>
            <person name="Singh A."/>
            <person name="Wilkins M.J."/>
            <person name="Karaoz U."/>
            <person name="Brodie E.L."/>
            <person name="Williams K.H."/>
            <person name="Hubbard S.S."/>
            <person name="Banfield J.F."/>
        </authorList>
    </citation>
    <scope>NUCLEOTIDE SEQUENCE [LARGE SCALE GENOMIC DNA]</scope>
</reference>
<name>A0A1F5G479_9BACT</name>
<evidence type="ECO:0000256" key="1">
    <source>
        <dbReference type="SAM" id="Phobius"/>
    </source>
</evidence>
<proteinExistence type="predicted"/>
<evidence type="ECO:0008006" key="4">
    <source>
        <dbReference type="Google" id="ProtNLM"/>
    </source>
</evidence>
<keyword evidence="1" id="KW-1133">Transmembrane helix</keyword>
<feature type="transmembrane region" description="Helical" evidence="1">
    <location>
        <begin position="344"/>
        <end position="361"/>
    </location>
</feature>
<feature type="transmembrane region" description="Helical" evidence="1">
    <location>
        <begin position="269"/>
        <end position="289"/>
    </location>
</feature>
<dbReference type="EMBL" id="MFAV01000011">
    <property type="protein sequence ID" value="OGD86672.1"/>
    <property type="molecule type" value="Genomic_DNA"/>
</dbReference>
<feature type="transmembrane region" description="Helical" evidence="1">
    <location>
        <begin position="108"/>
        <end position="129"/>
    </location>
</feature>
<comment type="caution">
    <text evidence="2">The sequence shown here is derived from an EMBL/GenBank/DDBJ whole genome shotgun (WGS) entry which is preliminary data.</text>
</comment>
<feature type="transmembrane region" description="Helical" evidence="1">
    <location>
        <begin position="12"/>
        <end position="36"/>
    </location>
</feature>
<dbReference type="AlphaFoldDB" id="A0A1F5G479"/>
<organism evidence="2 3">
    <name type="scientific">Candidatus Curtissbacteria bacterium RBG_16_39_7</name>
    <dbReference type="NCBI Taxonomy" id="1797707"/>
    <lineage>
        <taxon>Bacteria</taxon>
        <taxon>Candidatus Curtissiibacteriota</taxon>
    </lineage>
</organism>
<protein>
    <recommendedName>
        <fullName evidence="4">Glycosyltransferase RgtA/B/C/D-like domain-containing protein</fullName>
    </recommendedName>
</protein>
<sequence>MKHRLIFFKIKIIKRLFVFECFLLIFFLIFSNWLFWSTFKVDAQNNQILIDTKLWSDFGSHLPLIRSFSLGTNFPPEYPIFSGEPTKYHFLFYALVGLLERVGVRLDVALNTLSMIGFLTLLVTIFFLAKLLFKSKTVGILTIIFFLFNGSLSFLEFFKIHPLSLETPREIFNNVNFPSFGPYDGKIVSAFWNLNIYTNQRHLAFAYAWVLILVLIFLRIILHEKKISTKNSVFLGLILGMLPLFHSGVFSMGLLIFSLFFLLFKNYRLPLLFFLLSASVLGLPQMLFLKSGLNNSMIHFHPGYLIAGNLNFFSFLNYWLLNLGLGFLFIPIGFLLSNQTQKKVLIAFSSLFLIANVFQFSPEMAANHKFFNLWLIIGNMFSAWAIVWLWQQRWTRTFLIIVSFLFVFSGIIDFFAIKNDSTSVIVDTPANPDILWIKNNTLPEAIFLNSSYFLHPASLAGRRIFLGWPYFPWSVGYDVDTRSQILKEIYKGNNLQIVCQSLKNNKINYITTEEPQPESEFEINYDFFRENFPILYQNPSSHNFSIYEVKETCDSS</sequence>
<evidence type="ECO:0000313" key="2">
    <source>
        <dbReference type="EMBL" id="OGD86672.1"/>
    </source>
</evidence>
<feature type="transmembrane region" description="Helical" evidence="1">
    <location>
        <begin position="319"/>
        <end position="337"/>
    </location>
</feature>
<feature type="transmembrane region" description="Helical" evidence="1">
    <location>
        <begin position="234"/>
        <end position="263"/>
    </location>
</feature>
<dbReference type="Proteomes" id="UP000176628">
    <property type="component" value="Unassembled WGS sequence"/>
</dbReference>
<feature type="transmembrane region" description="Helical" evidence="1">
    <location>
        <begin position="204"/>
        <end position="222"/>
    </location>
</feature>
<feature type="transmembrane region" description="Helical" evidence="1">
    <location>
        <begin position="138"/>
        <end position="158"/>
    </location>
</feature>
<gene>
    <name evidence="2" type="ORF">A2Z23_03010</name>
</gene>
<accession>A0A1F5G479</accession>
<keyword evidence="1" id="KW-0812">Transmembrane</keyword>
<evidence type="ECO:0000313" key="3">
    <source>
        <dbReference type="Proteomes" id="UP000176628"/>
    </source>
</evidence>